<dbReference type="Proteomes" id="UP001305652">
    <property type="component" value="Chromosome"/>
</dbReference>
<dbReference type="Pfam" id="PF02683">
    <property type="entry name" value="DsbD_TM"/>
    <property type="match status" value="1"/>
</dbReference>
<dbReference type="PANTHER" id="PTHR31272:SF9">
    <property type="entry name" value="BLL1027 PROTEIN"/>
    <property type="match status" value="1"/>
</dbReference>
<keyword evidence="9" id="KW-1185">Reference proteome</keyword>
<feature type="transmembrane region" description="Helical" evidence="6">
    <location>
        <begin position="241"/>
        <end position="267"/>
    </location>
</feature>
<dbReference type="GeneID" id="85732264"/>
<evidence type="ECO:0000256" key="4">
    <source>
        <dbReference type="ARBA" id="ARBA00022989"/>
    </source>
</evidence>
<feature type="domain" description="Cytochrome C biogenesis protein transmembrane" evidence="7">
    <location>
        <begin position="128"/>
        <end position="331"/>
    </location>
</feature>
<dbReference type="InterPro" id="IPR003834">
    <property type="entry name" value="Cyt_c_assmbl_TM_dom"/>
</dbReference>
<evidence type="ECO:0000313" key="9">
    <source>
        <dbReference type="Proteomes" id="UP001305652"/>
    </source>
</evidence>
<dbReference type="SUPFAM" id="SSF52833">
    <property type="entry name" value="Thioredoxin-like"/>
    <property type="match status" value="1"/>
</dbReference>
<dbReference type="CDD" id="cd01659">
    <property type="entry name" value="TRX_superfamily"/>
    <property type="match status" value="1"/>
</dbReference>
<sequence>MIVKAVQVLAVLLIACTLCIPAAAASTISLEYYHMDRCPDCKLTDPLIADLEGSYDGAPAIEWIDVETVDGWERWNAYEFLEVPAVVINGAIKIPKEEITEKNLRVAIEQSLAGAEPPENSPPINWDIPFAFSLGLFSGFSPCLMAILGFILVYVTGSGTGLRSSLLNSVIFGLGLVAAYIILGCCFLLAGMSLGGFGPYLAIAAGIITILAGVNLLGLIRLPVSTDNYVKSSIQKHATTFVGLFILGMIFSIVKAPCAAPMILVLLSRILIDGTVQDLSLLLVFGAGVLTPFLGVGVLGGYASSSRIREYRDVIRAGSGILLIGFGVWMLFWG</sequence>
<comment type="subcellular location">
    <subcellularLocation>
        <location evidence="1">Membrane</location>
        <topology evidence="1">Multi-pass membrane protein</topology>
    </subcellularLocation>
</comment>
<protein>
    <submittedName>
        <fullName evidence="8">Cytochrome c biogenesis protein CcdA</fullName>
    </submittedName>
</protein>
<dbReference type="PANTHER" id="PTHR31272">
    <property type="entry name" value="CYTOCHROME C-TYPE BIOGENESIS PROTEIN HI_1454-RELATED"/>
    <property type="match status" value="1"/>
</dbReference>
<evidence type="ECO:0000256" key="5">
    <source>
        <dbReference type="ARBA" id="ARBA00023136"/>
    </source>
</evidence>
<keyword evidence="4 6" id="KW-1133">Transmembrane helix</keyword>
<dbReference type="EMBL" id="CP137642">
    <property type="protein sequence ID" value="WOX58384.1"/>
    <property type="molecule type" value="Genomic_DNA"/>
</dbReference>
<organism evidence="8 9">
    <name type="scientific">Methanoculleus receptaculi</name>
    <dbReference type="NCBI Taxonomy" id="394967"/>
    <lineage>
        <taxon>Archaea</taxon>
        <taxon>Methanobacteriati</taxon>
        <taxon>Methanobacteriota</taxon>
        <taxon>Stenosarchaea group</taxon>
        <taxon>Methanomicrobia</taxon>
        <taxon>Methanomicrobiales</taxon>
        <taxon>Methanomicrobiaceae</taxon>
        <taxon>Methanoculleus</taxon>
    </lineage>
</organism>
<dbReference type="InterPro" id="IPR051790">
    <property type="entry name" value="Cytochrome_c-biogenesis_DsbD"/>
</dbReference>
<feature type="transmembrane region" description="Helical" evidence="6">
    <location>
        <begin position="279"/>
        <end position="302"/>
    </location>
</feature>
<accession>A0AAX4FYC2</accession>
<dbReference type="RefSeq" id="WP_318622204.1">
    <property type="nucleotide sequence ID" value="NZ_CP137642.1"/>
</dbReference>
<dbReference type="KEGG" id="mrc:R6Y96_03865"/>
<feature type="transmembrane region" description="Helical" evidence="6">
    <location>
        <begin position="197"/>
        <end position="220"/>
    </location>
</feature>
<dbReference type="InterPro" id="IPR036249">
    <property type="entry name" value="Thioredoxin-like_sf"/>
</dbReference>
<keyword evidence="3 6" id="KW-0812">Transmembrane</keyword>
<evidence type="ECO:0000256" key="1">
    <source>
        <dbReference type="ARBA" id="ARBA00004141"/>
    </source>
</evidence>
<evidence type="ECO:0000259" key="7">
    <source>
        <dbReference type="Pfam" id="PF02683"/>
    </source>
</evidence>
<dbReference type="AlphaFoldDB" id="A0AAX4FYC2"/>
<dbReference type="PROSITE" id="PS51257">
    <property type="entry name" value="PROKAR_LIPOPROTEIN"/>
    <property type="match status" value="1"/>
</dbReference>
<evidence type="ECO:0000256" key="6">
    <source>
        <dbReference type="SAM" id="Phobius"/>
    </source>
</evidence>
<feature type="transmembrane region" description="Helical" evidence="6">
    <location>
        <begin position="166"/>
        <end position="191"/>
    </location>
</feature>
<gene>
    <name evidence="8" type="ORF">R6Y96_03865</name>
</gene>
<feature type="transmembrane region" description="Helical" evidence="6">
    <location>
        <begin position="130"/>
        <end position="154"/>
    </location>
</feature>
<feature type="transmembrane region" description="Helical" evidence="6">
    <location>
        <begin position="314"/>
        <end position="333"/>
    </location>
</feature>
<evidence type="ECO:0000256" key="3">
    <source>
        <dbReference type="ARBA" id="ARBA00022692"/>
    </source>
</evidence>
<dbReference type="Gene3D" id="3.40.30.10">
    <property type="entry name" value="Glutaredoxin"/>
    <property type="match status" value="1"/>
</dbReference>
<evidence type="ECO:0000256" key="2">
    <source>
        <dbReference type="ARBA" id="ARBA00006143"/>
    </source>
</evidence>
<proteinExistence type="inferred from homology"/>
<reference evidence="8 9" key="1">
    <citation type="submission" date="2023-10" db="EMBL/GenBank/DDBJ databases">
        <title>The complete genome sequence of Methanoculleus receptaculi DSM 18860.</title>
        <authorList>
            <person name="Lai S.-J."/>
            <person name="You Y.-T."/>
            <person name="Chen S.-C."/>
        </authorList>
    </citation>
    <scope>NUCLEOTIDE SEQUENCE [LARGE SCALE GENOMIC DNA]</scope>
    <source>
        <strain evidence="8 9">DSM 18860</strain>
    </source>
</reference>
<comment type="similarity">
    <text evidence="2">Belongs to the DsbD family.</text>
</comment>
<keyword evidence="5 6" id="KW-0472">Membrane</keyword>
<name>A0AAX4FYC2_9EURY</name>
<evidence type="ECO:0000313" key="8">
    <source>
        <dbReference type="EMBL" id="WOX58384.1"/>
    </source>
</evidence>